<comment type="similarity">
    <text evidence="2">Belongs to the YbaB/EbfC family.</text>
</comment>
<evidence type="ECO:0000313" key="4">
    <source>
        <dbReference type="EMBL" id="KYG71831.1"/>
    </source>
</evidence>
<dbReference type="Gene3D" id="3.30.1310.10">
    <property type="entry name" value="Nucleoid-associated protein YbaB-like domain"/>
    <property type="match status" value="1"/>
</dbReference>
<dbReference type="InterPro" id="IPR036894">
    <property type="entry name" value="YbaB-like_sf"/>
</dbReference>
<evidence type="ECO:0000256" key="2">
    <source>
        <dbReference type="HAMAP-Rule" id="MF_00274"/>
    </source>
</evidence>
<accession>A0A150WZC0</accession>
<feature type="coiled-coil region" evidence="3">
    <location>
        <begin position="4"/>
        <end position="31"/>
    </location>
</feature>
<dbReference type="GO" id="GO:0003677">
    <property type="term" value="F:DNA binding"/>
    <property type="evidence" value="ECO:0007669"/>
    <property type="project" value="UniProtKB-UniRule"/>
</dbReference>
<protein>
    <recommendedName>
        <fullName evidence="2">Nucleoid-associated protein AWW68_17600</fullName>
    </recommendedName>
</protein>
<dbReference type="Proteomes" id="UP000075606">
    <property type="component" value="Unassembled WGS sequence"/>
</dbReference>
<dbReference type="NCBIfam" id="TIGR00103">
    <property type="entry name" value="DNA_YbaB_EbfC"/>
    <property type="match status" value="1"/>
</dbReference>
<keyword evidence="3" id="KW-0175">Coiled coil</keyword>
<evidence type="ECO:0000256" key="1">
    <source>
        <dbReference type="ARBA" id="ARBA00023125"/>
    </source>
</evidence>
<comment type="subunit">
    <text evidence="2">Homodimer.</text>
</comment>
<dbReference type="HAMAP" id="MF_00274">
    <property type="entry name" value="DNA_YbaB_EbfC"/>
    <property type="match status" value="1"/>
</dbReference>
<dbReference type="AlphaFoldDB" id="A0A150WZC0"/>
<proteinExistence type="inferred from homology"/>
<dbReference type="GO" id="GO:0043590">
    <property type="term" value="C:bacterial nucleoid"/>
    <property type="evidence" value="ECO:0007669"/>
    <property type="project" value="UniProtKB-UniRule"/>
</dbReference>
<dbReference type="PANTHER" id="PTHR33449">
    <property type="entry name" value="NUCLEOID-ASSOCIATED PROTEIN YBAB"/>
    <property type="match status" value="1"/>
</dbReference>
<comment type="function">
    <text evidence="2">Binds to DNA and alters its conformation. May be involved in regulation of gene expression, nucleoid organization and DNA protection.</text>
</comment>
<name>A0A150WZC0_9BACT</name>
<keyword evidence="2" id="KW-0963">Cytoplasm</keyword>
<dbReference type="EMBL" id="LRPC01000031">
    <property type="protein sequence ID" value="KYG71831.1"/>
    <property type="molecule type" value="Genomic_DNA"/>
</dbReference>
<dbReference type="PIRSF" id="PIRSF004555">
    <property type="entry name" value="UCP004555"/>
    <property type="match status" value="1"/>
</dbReference>
<evidence type="ECO:0000313" key="5">
    <source>
        <dbReference type="Proteomes" id="UP000075606"/>
    </source>
</evidence>
<dbReference type="PANTHER" id="PTHR33449:SF1">
    <property type="entry name" value="NUCLEOID-ASSOCIATED PROTEIN YBAB"/>
    <property type="match status" value="1"/>
</dbReference>
<evidence type="ECO:0000256" key="3">
    <source>
        <dbReference type="SAM" id="Coils"/>
    </source>
</evidence>
<dbReference type="RefSeq" id="WP_068224859.1">
    <property type="nucleotide sequence ID" value="NZ_CP139724.1"/>
</dbReference>
<reference evidence="4 5" key="1">
    <citation type="submission" date="2016-01" db="EMBL/GenBank/DDBJ databases">
        <title>Genome sequencing of Roseivirga spongicola UST030701-084.</title>
        <authorList>
            <person name="Selvaratnam C."/>
            <person name="Thevarajoo S."/>
            <person name="Goh K.M."/>
            <person name="Ee R."/>
            <person name="Chan K.-G."/>
            <person name="Chong C.S."/>
        </authorList>
    </citation>
    <scope>NUCLEOTIDE SEQUENCE [LARGE SCALE GENOMIC DNA]</scope>
    <source>
        <strain evidence="4 5">UST030701-084</strain>
    </source>
</reference>
<keyword evidence="1 2" id="KW-0238">DNA-binding</keyword>
<dbReference type="STRING" id="333140.AWW68_17600"/>
<comment type="subcellular location">
    <subcellularLocation>
        <location evidence="2">Cytoplasm</location>
        <location evidence="2">Nucleoid</location>
    </subcellularLocation>
</comment>
<keyword evidence="5" id="KW-1185">Reference proteome</keyword>
<comment type="caution">
    <text evidence="4">The sequence shown here is derived from an EMBL/GenBank/DDBJ whole genome shotgun (WGS) entry which is preliminary data.</text>
</comment>
<dbReference type="GO" id="GO:0005829">
    <property type="term" value="C:cytosol"/>
    <property type="evidence" value="ECO:0007669"/>
    <property type="project" value="TreeGrafter"/>
</dbReference>
<dbReference type="InterPro" id="IPR004401">
    <property type="entry name" value="YbaB/EbfC"/>
</dbReference>
<dbReference type="Pfam" id="PF02575">
    <property type="entry name" value="YbaB_DNA_bd"/>
    <property type="match status" value="1"/>
</dbReference>
<gene>
    <name evidence="4" type="ORF">AWW68_17600</name>
</gene>
<dbReference type="OrthoDB" id="9808738at2"/>
<dbReference type="SUPFAM" id="SSF82607">
    <property type="entry name" value="YbaB-like"/>
    <property type="match status" value="1"/>
</dbReference>
<sequence length="110" mass="12116">MFDMMKMMGKVKEMQAKMKEAQEKLEFIEETGEAGAGMVKAVVNGKKSVISIDIDESLLSKDDKEMLQDLTVAAINNAMEKADARAKEEIKKSTDGLMPNIPGMDLGNLF</sequence>
<organism evidence="4 5">
    <name type="scientific">Roseivirga spongicola</name>
    <dbReference type="NCBI Taxonomy" id="333140"/>
    <lineage>
        <taxon>Bacteria</taxon>
        <taxon>Pseudomonadati</taxon>
        <taxon>Bacteroidota</taxon>
        <taxon>Cytophagia</taxon>
        <taxon>Cytophagales</taxon>
        <taxon>Roseivirgaceae</taxon>
        <taxon>Roseivirga</taxon>
    </lineage>
</organism>